<reference evidence="1 2" key="1">
    <citation type="submission" date="2019-09" db="EMBL/GenBank/DDBJ databases">
        <title>Bacillus ochoae sp. nov., Paenibacillus whitsoniae sp. nov., Paenibacillus spiritus sp. nov. Isolated from the Mars Exploration Rover during spacecraft assembly.</title>
        <authorList>
            <person name="Seuylemezian A."/>
            <person name="Vaishampayan P."/>
        </authorList>
    </citation>
    <scope>NUCLEOTIDE SEQUENCE [LARGE SCALE GENOMIC DNA]</scope>
    <source>
        <strain evidence="1 2">MER_111</strain>
    </source>
</reference>
<dbReference type="Proteomes" id="UP000367750">
    <property type="component" value="Unassembled WGS sequence"/>
</dbReference>
<dbReference type="OrthoDB" id="2937855at2"/>
<gene>
    <name evidence="1" type="ORF">F4V43_09955</name>
</gene>
<proteinExistence type="predicted"/>
<comment type="caution">
    <text evidence="1">The sequence shown here is derived from an EMBL/GenBank/DDBJ whole genome shotgun (WGS) entry which is preliminary data.</text>
</comment>
<dbReference type="RefSeq" id="WP_150458087.1">
    <property type="nucleotide sequence ID" value="NZ_VYKK01000012.1"/>
</dbReference>
<accession>A0A5J5GA09</accession>
<organism evidence="1 2">
    <name type="scientific">Paenibacillus spiritus</name>
    <dbReference type="NCBI Taxonomy" id="2496557"/>
    <lineage>
        <taxon>Bacteria</taxon>
        <taxon>Bacillati</taxon>
        <taxon>Bacillota</taxon>
        <taxon>Bacilli</taxon>
        <taxon>Bacillales</taxon>
        <taxon>Paenibacillaceae</taxon>
        <taxon>Paenibacillus</taxon>
    </lineage>
</organism>
<dbReference type="EMBL" id="VYKK01000012">
    <property type="protein sequence ID" value="KAA9004935.1"/>
    <property type="molecule type" value="Genomic_DNA"/>
</dbReference>
<keyword evidence="2" id="KW-1185">Reference proteome</keyword>
<protein>
    <submittedName>
        <fullName evidence="1">Uncharacterized protein</fullName>
    </submittedName>
</protein>
<sequence>MDYIIKLAFVLLIFVYAWLFQTQNQEWDTERALLKDANNLAVHDASRALDPGELAEGRITIDRAAALEIFKSGLEANLGLDRTLAPLPGSPLNAAVRIVEFKVLDESSGAEFPMLYEDDQYGITKYLLGPSVIAVIETRHPELIARLNSQEPIRVPAIQEYKPDQ</sequence>
<evidence type="ECO:0000313" key="2">
    <source>
        <dbReference type="Proteomes" id="UP000367750"/>
    </source>
</evidence>
<dbReference type="AlphaFoldDB" id="A0A5J5GA09"/>
<evidence type="ECO:0000313" key="1">
    <source>
        <dbReference type="EMBL" id="KAA9004935.1"/>
    </source>
</evidence>
<name>A0A5J5GA09_9BACL</name>